<dbReference type="Proteomes" id="UP000198756">
    <property type="component" value="Unassembled WGS sequence"/>
</dbReference>
<gene>
    <name evidence="1" type="ORF">SAMN03080617_00919</name>
</gene>
<sequence>MEKIPYIGYVTRVFSIVFLTKLKISFMKFFYLSSKANDLGHFEIHEKECPQIPDAIDRDYLGPFNNGREALRKALLMNPGSVCCEHCCQTNFEALFSQSKKNQS</sequence>
<dbReference type="RefSeq" id="WP_245693171.1">
    <property type="nucleotide sequence ID" value="NZ_FMXE01000005.1"/>
</dbReference>
<evidence type="ECO:0000313" key="1">
    <source>
        <dbReference type="EMBL" id="SDA53094.1"/>
    </source>
</evidence>
<dbReference type="EMBL" id="FMXE01000005">
    <property type="protein sequence ID" value="SDA53094.1"/>
    <property type="molecule type" value="Genomic_DNA"/>
</dbReference>
<proteinExistence type="predicted"/>
<accession>A0A1G5W575</accession>
<reference evidence="2" key="1">
    <citation type="submission" date="2016-10" db="EMBL/GenBank/DDBJ databases">
        <authorList>
            <person name="Varghese N."/>
            <person name="Submissions S."/>
        </authorList>
    </citation>
    <scope>NUCLEOTIDE SEQUENCE [LARGE SCALE GENOMIC DNA]</scope>
    <source>
        <strain evidence="2">DSM 22703</strain>
    </source>
</reference>
<name>A0A1G5W575_9BACT</name>
<keyword evidence="2" id="KW-1185">Reference proteome</keyword>
<evidence type="ECO:0000313" key="2">
    <source>
        <dbReference type="Proteomes" id="UP000198756"/>
    </source>
</evidence>
<dbReference type="AlphaFoldDB" id="A0A1G5W575"/>
<protein>
    <submittedName>
        <fullName evidence="1">Uncharacterized protein</fullName>
    </submittedName>
</protein>
<organism evidence="1 2">
    <name type="scientific">Algoriphagus alkaliphilus</name>
    <dbReference type="NCBI Taxonomy" id="279824"/>
    <lineage>
        <taxon>Bacteria</taxon>
        <taxon>Pseudomonadati</taxon>
        <taxon>Bacteroidota</taxon>
        <taxon>Cytophagia</taxon>
        <taxon>Cytophagales</taxon>
        <taxon>Cyclobacteriaceae</taxon>
        <taxon>Algoriphagus</taxon>
    </lineage>
</organism>